<dbReference type="KEGG" id="mlo:mlr5752"/>
<name>Q98B30_RHILO</name>
<sequence>MPKHPPSCKRSAGQSHSNTNAKAYSKAHELPGKVYCNGAESRPGVHTGRSERSVEIIEDRIHGRILDRNPESVNPLSRRHWNRIRGLRLVSFQRSLHEARLIGLELRPRRWGDIRRGLCGHVRTTHHVEYYRGLIWSTNHEGPQPMTDEMETTYVVSVYEAPNWRTVLTTNDKAKALAWAREIGDNVRVEEITPKPIKR</sequence>
<proteinExistence type="predicted"/>
<feature type="compositionally biased region" description="Polar residues" evidence="1">
    <location>
        <begin position="12"/>
        <end position="22"/>
    </location>
</feature>
<gene>
    <name evidence="2" type="ordered locus">mlr5752</name>
</gene>
<accession>Q98B30</accession>
<dbReference type="AlphaFoldDB" id="Q98B30"/>
<evidence type="ECO:0000313" key="2">
    <source>
        <dbReference type="EMBL" id="BAB52142.1"/>
    </source>
</evidence>
<feature type="region of interest" description="Disordered" evidence="1">
    <location>
        <begin position="1"/>
        <end position="24"/>
    </location>
</feature>
<evidence type="ECO:0000313" key="3">
    <source>
        <dbReference type="Proteomes" id="UP000000552"/>
    </source>
</evidence>
<reference evidence="2 3" key="1">
    <citation type="journal article" date="2000" name="DNA Res.">
        <title>Complete genome structure of the nitrogen-fixing symbiotic bacterium Mesorhizobium loti.</title>
        <authorList>
            <person name="Kaneko T."/>
            <person name="Nakamura Y."/>
            <person name="Sato S."/>
            <person name="Asamizu E."/>
            <person name="Kato T."/>
            <person name="Sasamoto S."/>
            <person name="Watanabe A."/>
            <person name="Idesawa K."/>
            <person name="Ishikawa A."/>
            <person name="Kawashima K."/>
            <person name="Kimura T."/>
            <person name="Kishida Y."/>
            <person name="Kiyokawa C."/>
            <person name="Kohara M."/>
            <person name="Matsumoto M."/>
            <person name="Matsuno A."/>
            <person name="Mochizuki Y."/>
            <person name="Nakayama S."/>
            <person name="Nakazaki N."/>
            <person name="Shimpo S."/>
            <person name="Sugimoto M."/>
            <person name="Takeuchi C."/>
            <person name="Yamada M."/>
            <person name="Tabata S."/>
        </authorList>
    </citation>
    <scope>NUCLEOTIDE SEQUENCE [LARGE SCALE GENOMIC DNA]</scope>
    <source>
        <strain evidence="3">LMG 29417 / CECT 9101 / MAFF 303099</strain>
    </source>
</reference>
<evidence type="ECO:0000256" key="1">
    <source>
        <dbReference type="SAM" id="MobiDB-lite"/>
    </source>
</evidence>
<dbReference type="EMBL" id="BA000012">
    <property type="protein sequence ID" value="BAB52142.1"/>
    <property type="molecule type" value="Genomic_DNA"/>
</dbReference>
<dbReference type="Proteomes" id="UP000000552">
    <property type="component" value="Chromosome"/>
</dbReference>
<dbReference type="HOGENOM" id="CLU_1371256_0_0_5"/>
<protein>
    <submittedName>
        <fullName evidence="2">Mlr5752 protein</fullName>
    </submittedName>
</protein>
<organism evidence="2 3">
    <name type="scientific">Mesorhizobium japonicum (strain LMG 29417 / CECT 9101 / MAFF 303099)</name>
    <name type="common">Mesorhizobium loti (strain MAFF 303099)</name>
    <dbReference type="NCBI Taxonomy" id="266835"/>
    <lineage>
        <taxon>Bacteria</taxon>
        <taxon>Pseudomonadati</taxon>
        <taxon>Pseudomonadota</taxon>
        <taxon>Alphaproteobacteria</taxon>
        <taxon>Hyphomicrobiales</taxon>
        <taxon>Phyllobacteriaceae</taxon>
        <taxon>Mesorhizobium</taxon>
    </lineage>
</organism>